<dbReference type="RefSeq" id="WP_208151037.1">
    <property type="nucleotide sequence ID" value="NZ_JAGETV010000043.1"/>
</dbReference>
<evidence type="ECO:0000256" key="1">
    <source>
        <dbReference type="SAM" id="MobiDB-lite"/>
    </source>
</evidence>
<sequence>MNNTPEMNNEEHNRGTTESGKSSVPKNDSSCMVISGASAQSGGDPEMIPLSQLSGLPVDRFDLDLLPSSLQPWATDLQHRLQCPADYIGVGIMIGLATSVGNKVMVQPKANDHSWKVVPNLWGLLIGQPSSMKSPAMDSALKHINKMEEVFRTTRPVPPVIGYRPPRLMVRDTTIEKLQIIQGNNPTGILYVQDEISALFRKFEQPSNNDRQYLLEAFNGNSSYSVDRVSRNSVFIEKNTLSLLGTIQPDVLQSIFLSNASSNDGFMQRLQLAVWPDPIQQEYVDELPNEEADRTAWAVFTTLYQLEERTLCFSSDAQKVFTDWYKQSINELSAEENQSSLENHLTKYRKMVPALALLIELAEDPQATEIMEDSITKAVMWANYLITHAKRIYGIQDKAAINAENIVNKREKLNSTFSPSEIAQNNWSGLNSTEEVKLGIELLVKHNYLIKLDSTIGKKGGRPSERYRWNHHLQ</sequence>
<evidence type="ECO:0000313" key="2">
    <source>
        <dbReference type="EMBL" id="MBO1928426.1"/>
    </source>
</evidence>
<keyword evidence="3" id="KW-1185">Reference proteome</keyword>
<feature type="compositionally biased region" description="Polar residues" evidence="1">
    <location>
        <begin position="16"/>
        <end position="41"/>
    </location>
</feature>
<proteinExistence type="predicted"/>
<organism evidence="2 3">
    <name type="scientific">Thiomicrorhabdus marina</name>
    <dbReference type="NCBI Taxonomy" id="2818442"/>
    <lineage>
        <taxon>Bacteria</taxon>
        <taxon>Pseudomonadati</taxon>
        <taxon>Pseudomonadota</taxon>
        <taxon>Gammaproteobacteria</taxon>
        <taxon>Thiotrichales</taxon>
        <taxon>Piscirickettsiaceae</taxon>
        <taxon>Thiomicrorhabdus</taxon>
    </lineage>
</organism>
<protein>
    <submittedName>
        <fullName evidence="2">DUF3987 domain-containing protein</fullName>
    </submittedName>
</protein>
<name>A0ABS3Q7Y8_9GAMM</name>
<dbReference type="Pfam" id="PF13148">
    <property type="entry name" value="DUF3987"/>
    <property type="match status" value="2"/>
</dbReference>
<evidence type="ECO:0000313" key="3">
    <source>
        <dbReference type="Proteomes" id="UP000664835"/>
    </source>
</evidence>
<comment type="caution">
    <text evidence="2">The sequence shown here is derived from an EMBL/GenBank/DDBJ whole genome shotgun (WGS) entry which is preliminary data.</text>
</comment>
<dbReference type="Proteomes" id="UP000664835">
    <property type="component" value="Unassembled WGS sequence"/>
</dbReference>
<dbReference type="EMBL" id="JAGETV010000043">
    <property type="protein sequence ID" value="MBO1928426.1"/>
    <property type="molecule type" value="Genomic_DNA"/>
</dbReference>
<feature type="region of interest" description="Disordered" evidence="1">
    <location>
        <begin position="1"/>
        <end position="48"/>
    </location>
</feature>
<accession>A0ABS3Q7Y8</accession>
<dbReference type="InterPro" id="IPR025048">
    <property type="entry name" value="DUF3987"/>
</dbReference>
<reference evidence="2 3" key="1">
    <citation type="submission" date="2021-03" db="EMBL/GenBank/DDBJ databases">
        <title>Thiomicrorhabdus sp.nov.,novel sulfur-oxidizing bacteria isolated from coastal sediment.</title>
        <authorList>
            <person name="Liu X."/>
        </authorList>
    </citation>
    <scope>NUCLEOTIDE SEQUENCE [LARGE SCALE GENOMIC DNA]</scope>
    <source>
        <strain evidence="2 3">6S2-11</strain>
    </source>
</reference>
<gene>
    <name evidence="2" type="ORF">J3998_12680</name>
</gene>